<keyword evidence="2" id="KW-0521">NADP</keyword>
<proteinExistence type="inferred from homology"/>
<dbReference type="PROSITE" id="PS00061">
    <property type="entry name" value="ADH_SHORT"/>
    <property type="match status" value="1"/>
</dbReference>
<evidence type="ECO:0000256" key="3">
    <source>
        <dbReference type="ARBA" id="ARBA00023002"/>
    </source>
</evidence>
<dbReference type="PRINTS" id="PR00081">
    <property type="entry name" value="GDHRDH"/>
</dbReference>
<name>A0A9P4M3K0_9PEZI</name>
<dbReference type="SUPFAM" id="SSF51735">
    <property type="entry name" value="NAD(P)-binding Rossmann-fold domains"/>
    <property type="match status" value="1"/>
</dbReference>
<accession>A0A9P4M3K0</accession>
<evidence type="ECO:0000313" key="4">
    <source>
        <dbReference type="EMBL" id="KAF2095800.1"/>
    </source>
</evidence>
<dbReference type="OrthoDB" id="5371740at2759"/>
<organism evidence="4 5">
    <name type="scientific">Rhizodiscina lignyota</name>
    <dbReference type="NCBI Taxonomy" id="1504668"/>
    <lineage>
        <taxon>Eukaryota</taxon>
        <taxon>Fungi</taxon>
        <taxon>Dikarya</taxon>
        <taxon>Ascomycota</taxon>
        <taxon>Pezizomycotina</taxon>
        <taxon>Dothideomycetes</taxon>
        <taxon>Pleosporomycetidae</taxon>
        <taxon>Aulographales</taxon>
        <taxon>Rhizodiscinaceae</taxon>
        <taxon>Rhizodiscina</taxon>
    </lineage>
</organism>
<evidence type="ECO:0000256" key="2">
    <source>
        <dbReference type="ARBA" id="ARBA00022857"/>
    </source>
</evidence>
<dbReference type="InterPro" id="IPR002347">
    <property type="entry name" value="SDR_fam"/>
</dbReference>
<keyword evidence="5" id="KW-1185">Reference proteome</keyword>
<comment type="similarity">
    <text evidence="1">Belongs to the short-chain dehydrogenases/reductases (SDR) family.</text>
</comment>
<dbReference type="AlphaFoldDB" id="A0A9P4M3K0"/>
<dbReference type="PANTHER" id="PTHR43180:SF31">
    <property type="entry name" value="CHAIN DEHYDROGENASE_REDUCTASE, PUTATIVE (AFU_ORTHOLOGUE AFUA_2G16570)-RELATED"/>
    <property type="match status" value="1"/>
</dbReference>
<dbReference type="GO" id="GO:0016491">
    <property type="term" value="F:oxidoreductase activity"/>
    <property type="evidence" value="ECO:0007669"/>
    <property type="project" value="UniProtKB-KW"/>
</dbReference>
<protein>
    <submittedName>
        <fullName evidence="4">NAD(P)-binding protein</fullName>
    </submittedName>
</protein>
<evidence type="ECO:0000256" key="1">
    <source>
        <dbReference type="ARBA" id="ARBA00006484"/>
    </source>
</evidence>
<sequence>MTTKPGWKDLNDYSVVKDRSAIITGGASGLGEATVTTYVQNGAYVTIADYDEERGKKLAEKLSSEGGSVSFVRCNTASWDDCVAAFKHAVNFSPSKTLDIAVLFAGHAGAAIPLVQEVIQNSPEPSIDDIPKMPNHSAIDVNLLGVYYSTYLALHYFRLSSPNQSKLKKSLVLISSIMGYIDGTYNTDYNASKFGVRAIFRSLRSQGQKVNCRVNNILPGYILTPLTKRQHQIDDPREPSKATGFVLPWAPIEYVTEGVGRCVCNENCNGRSFAILPSGVHDIDEDVETGWGGEKLAGLLEQDGFFDIPNLIPRKSQYS</sequence>
<dbReference type="Pfam" id="PF00106">
    <property type="entry name" value="adh_short"/>
    <property type="match status" value="1"/>
</dbReference>
<dbReference type="PANTHER" id="PTHR43180">
    <property type="entry name" value="3-OXOACYL-(ACYL-CARRIER-PROTEIN) REDUCTASE (AFU_ORTHOLOGUE AFUA_6G11210)"/>
    <property type="match status" value="1"/>
</dbReference>
<evidence type="ECO:0000313" key="5">
    <source>
        <dbReference type="Proteomes" id="UP000799772"/>
    </source>
</evidence>
<keyword evidence="3" id="KW-0560">Oxidoreductase</keyword>
<gene>
    <name evidence="4" type="ORF">NA57DRAFT_43541</name>
</gene>
<dbReference type="Gene3D" id="3.40.50.720">
    <property type="entry name" value="NAD(P)-binding Rossmann-like Domain"/>
    <property type="match status" value="1"/>
</dbReference>
<dbReference type="Proteomes" id="UP000799772">
    <property type="component" value="Unassembled WGS sequence"/>
</dbReference>
<comment type="caution">
    <text evidence="4">The sequence shown here is derived from an EMBL/GenBank/DDBJ whole genome shotgun (WGS) entry which is preliminary data.</text>
</comment>
<dbReference type="EMBL" id="ML978130">
    <property type="protein sequence ID" value="KAF2095800.1"/>
    <property type="molecule type" value="Genomic_DNA"/>
</dbReference>
<dbReference type="InterPro" id="IPR036291">
    <property type="entry name" value="NAD(P)-bd_dom_sf"/>
</dbReference>
<dbReference type="InterPro" id="IPR020904">
    <property type="entry name" value="Sc_DH/Rdtase_CS"/>
</dbReference>
<reference evidence="4" key="1">
    <citation type="journal article" date="2020" name="Stud. Mycol.">
        <title>101 Dothideomycetes genomes: a test case for predicting lifestyles and emergence of pathogens.</title>
        <authorList>
            <person name="Haridas S."/>
            <person name="Albert R."/>
            <person name="Binder M."/>
            <person name="Bloem J."/>
            <person name="Labutti K."/>
            <person name="Salamov A."/>
            <person name="Andreopoulos B."/>
            <person name="Baker S."/>
            <person name="Barry K."/>
            <person name="Bills G."/>
            <person name="Bluhm B."/>
            <person name="Cannon C."/>
            <person name="Castanera R."/>
            <person name="Culley D."/>
            <person name="Daum C."/>
            <person name="Ezra D."/>
            <person name="Gonzalez J."/>
            <person name="Henrissat B."/>
            <person name="Kuo A."/>
            <person name="Liang C."/>
            <person name="Lipzen A."/>
            <person name="Lutzoni F."/>
            <person name="Magnuson J."/>
            <person name="Mondo S."/>
            <person name="Nolan M."/>
            <person name="Ohm R."/>
            <person name="Pangilinan J."/>
            <person name="Park H.-J."/>
            <person name="Ramirez L."/>
            <person name="Alfaro M."/>
            <person name="Sun H."/>
            <person name="Tritt A."/>
            <person name="Yoshinaga Y."/>
            <person name="Zwiers L.-H."/>
            <person name="Turgeon B."/>
            <person name="Goodwin S."/>
            <person name="Spatafora J."/>
            <person name="Crous P."/>
            <person name="Grigoriev I."/>
        </authorList>
    </citation>
    <scope>NUCLEOTIDE SEQUENCE</scope>
    <source>
        <strain evidence="4">CBS 133067</strain>
    </source>
</reference>